<dbReference type="PANTHER" id="PTHR31196:SF2">
    <property type="entry name" value="RNA POLYMERASE II NUCLEAR LOCALIZATION PROTEIN SLC7A6OS-RELATED"/>
    <property type="match status" value="1"/>
</dbReference>
<dbReference type="Proteomes" id="UP000009192">
    <property type="component" value="Unassembled WGS sequence"/>
</dbReference>
<evidence type="ECO:0000256" key="1">
    <source>
        <dbReference type="SAM" id="MobiDB-lite"/>
    </source>
</evidence>
<organism evidence="2 3">
    <name type="scientific">Drosophila mojavensis</name>
    <name type="common">Fruit fly</name>
    <dbReference type="NCBI Taxonomy" id="7230"/>
    <lineage>
        <taxon>Eukaryota</taxon>
        <taxon>Metazoa</taxon>
        <taxon>Ecdysozoa</taxon>
        <taxon>Arthropoda</taxon>
        <taxon>Hexapoda</taxon>
        <taxon>Insecta</taxon>
        <taxon>Pterygota</taxon>
        <taxon>Neoptera</taxon>
        <taxon>Endopterygota</taxon>
        <taxon>Diptera</taxon>
        <taxon>Brachycera</taxon>
        <taxon>Muscomorpha</taxon>
        <taxon>Ephydroidea</taxon>
        <taxon>Drosophilidae</taxon>
        <taxon>Drosophila</taxon>
    </lineage>
</organism>
<dbReference type="OrthoDB" id="6255506at2759"/>
<feature type="region of interest" description="Disordered" evidence="1">
    <location>
        <begin position="130"/>
        <end position="155"/>
    </location>
</feature>
<accession>A0A0Q9X8P5</accession>
<dbReference type="PANTHER" id="PTHR31196">
    <property type="entry name" value="RNA POLYMERASE II NUCLEAR LOCALIZATION PROTEIN SLC7A6OS-RELATED"/>
    <property type="match status" value="1"/>
</dbReference>
<protein>
    <submittedName>
        <fullName evidence="2">Uncharacterized protein, isoform B</fullName>
    </submittedName>
</protein>
<evidence type="ECO:0000313" key="3">
    <source>
        <dbReference type="Proteomes" id="UP000009192"/>
    </source>
</evidence>
<dbReference type="InterPro" id="IPR040218">
    <property type="entry name" value="SLC7A6OS"/>
</dbReference>
<feature type="compositionally biased region" description="Polar residues" evidence="1">
    <location>
        <begin position="141"/>
        <end position="155"/>
    </location>
</feature>
<reference evidence="2 3" key="1">
    <citation type="journal article" date="2007" name="Nature">
        <title>Evolution of genes and genomes on the Drosophila phylogeny.</title>
        <authorList>
            <consortium name="Drosophila 12 Genomes Consortium"/>
            <person name="Clark A.G."/>
            <person name="Eisen M.B."/>
            <person name="Smith D.R."/>
            <person name="Bergman C.M."/>
            <person name="Oliver B."/>
            <person name="Markow T.A."/>
            <person name="Kaufman T.C."/>
            <person name="Kellis M."/>
            <person name="Gelbart W."/>
            <person name="Iyer V.N."/>
            <person name="Pollard D.A."/>
            <person name="Sackton T.B."/>
            <person name="Larracuente A.M."/>
            <person name="Singh N.D."/>
            <person name="Abad J.P."/>
            <person name="Abt D.N."/>
            <person name="Adryan B."/>
            <person name="Aguade M."/>
            <person name="Akashi H."/>
            <person name="Anderson W.W."/>
            <person name="Aquadro C.F."/>
            <person name="Ardell D.H."/>
            <person name="Arguello R."/>
            <person name="Artieri C.G."/>
            <person name="Barbash D.A."/>
            <person name="Barker D."/>
            <person name="Barsanti P."/>
            <person name="Batterham P."/>
            <person name="Batzoglou S."/>
            <person name="Begun D."/>
            <person name="Bhutkar A."/>
            <person name="Blanco E."/>
            <person name="Bosak S.A."/>
            <person name="Bradley R.K."/>
            <person name="Brand A.D."/>
            <person name="Brent M.R."/>
            <person name="Brooks A.N."/>
            <person name="Brown R.H."/>
            <person name="Butlin R.K."/>
            <person name="Caggese C."/>
            <person name="Calvi B.R."/>
            <person name="Bernardo de Carvalho A."/>
            <person name="Caspi A."/>
            <person name="Castrezana S."/>
            <person name="Celniker S.E."/>
            <person name="Chang J.L."/>
            <person name="Chapple C."/>
            <person name="Chatterji S."/>
            <person name="Chinwalla A."/>
            <person name="Civetta A."/>
            <person name="Clifton S.W."/>
            <person name="Comeron J.M."/>
            <person name="Costello J.C."/>
            <person name="Coyne J.A."/>
            <person name="Daub J."/>
            <person name="David R.G."/>
            <person name="Delcher A.L."/>
            <person name="Delehaunty K."/>
            <person name="Do C.B."/>
            <person name="Ebling H."/>
            <person name="Edwards K."/>
            <person name="Eickbush T."/>
            <person name="Evans J.D."/>
            <person name="Filipski A."/>
            <person name="Findeiss S."/>
            <person name="Freyhult E."/>
            <person name="Fulton L."/>
            <person name="Fulton R."/>
            <person name="Garcia A.C."/>
            <person name="Gardiner A."/>
            <person name="Garfield D.A."/>
            <person name="Garvin B.E."/>
            <person name="Gibson G."/>
            <person name="Gilbert D."/>
            <person name="Gnerre S."/>
            <person name="Godfrey J."/>
            <person name="Good R."/>
            <person name="Gotea V."/>
            <person name="Gravely B."/>
            <person name="Greenberg A.J."/>
            <person name="Griffiths-Jones S."/>
            <person name="Gross S."/>
            <person name="Guigo R."/>
            <person name="Gustafson E.A."/>
            <person name="Haerty W."/>
            <person name="Hahn M.W."/>
            <person name="Halligan D.L."/>
            <person name="Halpern A.L."/>
            <person name="Halter G.M."/>
            <person name="Han M.V."/>
            <person name="Heger A."/>
            <person name="Hillier L."/>
            <person name="Hinrichs A.S."/>
            <person name="Holmes I."/>
            <person name="Hoskins R.A."/>
            <person name="Hubisz M.J."/>
            <person name="Hultmark D."/>
            <person name="Huntley M.A."/>
            <person name="Jaffe D.B."/>
            <person name="Jagadeeshan S."/>
            <person name="Jeck W.R."/>
            <person name="Johnson J."/>
            <person name="Jones C.D."/>
            <person name="Jordan W.C."/>
            <person name="Karpen G.H."/>
            <person name="Kataoka E."/>
            <person name="Keightley P.D."/>
            <person name="Kheradpour P."/>
            <person name="Kirkness E.F."/>
            <person name="Koerich L.B."/>
            <person name="Kristiansen K."/>
            <person name="Kudrna D."/>
            <person name="Kulathinal R.J."/>
            <person name="Kumar S."/>
            <person name="Kwok R."/>
            <person name="Lander E."/>
            <person name="Langley C.H."/>
            <person name="Lapoint R."/>
            <person name="Lazzaro B.P."/>
            <person name="Lee S.J."/>
            <person name="Levesque L."/>
            <person name="Li R."/>
            <person name="Lin C.F."/>
            <person name="Lin M.F."/>
            <person name="Lindblad-Toh K."/>
            <person name="Llopart A."/>
            <person name="Long M."/>
            <person name="Low L."/>
            <person name="Lozovsky E."/>
            <person name="Lu J."/>
            <person name="Luo M."/>
            <person name="Machado C.A."/>
            <person name="Makalowski W."/>
            <person name="Marzo M."/>
            <person name="Matsuda M."/>
            <person name="Matzkin L."/>
            <person name="McAllister B."/>
            <person name="McBride C.S."/>
            <person name="McKernan B."/>
            <person name="McKernan K."/>
            <person name="Mendez-Lago M."/>
            <person name="Minx P."/>
            <person name="Mollenhauer M.U."/>
            <person name="Montooth K."/>
            <person name="Mount S.M."/>
            <person name="Mu X."/>
            <person name="Myers E."/>
            <person name="Negre B."/>
            <person name="Newfeld S."/>
            <person name="Nielsen R."/>
            <person name="Noor M.A."/>
            <person name="O'Grady P."/>
            <person name="Pachter L."/>
            <person name="Papaceit M."/>
            <person name="Parisi M.J."/>
            <person name="Parisi M."/>
            <person name="Parts L."/>
            <person name="Pedersen J.S."/>
            <person name="Pesole G."/>
            <person name="Phillippy A.M."/>
            <person name="Ponting C.P."/>
            <person name="Pop M."/>
            <person name="Porcelli D."/>
            <person name="Powell J.R."/>
            <person name="Prohaska S."/>
            <person name="Pruitt K."/>
            <person name="Puig M."/>
            <person name="Quesneville H."/>
            <person name="Ram K.R."/>
            <person name="Rand D."/>
            <person name="Rasmussen M.D."/>
            <person name="Reed L.K."/>
            <person name="Reenan R."/>
            <person name="Reily A."/>
            <person name="Remington K.A."/>
            <person name="Rieger T.T."/>
            <person name="Ritchie M.G."/>
            <person name="Robin C."/>
            <person name="Rogers Y.H."/>
            <person name="Rohde C."/>
            <person name="Rozas J."/>
            <person name="Rubenfield M.J."/>
            <person name="Ruiz A."/>
            <person name="Russo S."/>
            <person name="Salzberg S.L."/>
            <person name="Sanchez-Gracia A."/>
            <person name="Saranga D.J."/>
            <person name="Sato H."/>
            <person name="Schaeffer S.W."/>
            <person name="Schatz M.C."/>
            <person name="Schlenke T."/>
            <person name="Schwartz R."/>
            <person name="Segarra C."/>
            <person name="Singh R.S."/>
            <person name="Sirot L."/>
            <person name="Sirota M."/>
            <person name="Sisneros N.B."/>
            <person name="Smith C.D."/>
            <person name="Smith T.F."/>
            <person name="Spieth J."/>
            <person name="Stage D.E."/>
            <person name="Stark A."/>
            <person name="Stephan W."/>
            <person name="Strausberg R.L."/>
            <person name="Strempel S."/>
            <person name="Sturgill D."/>
            <person name="Sutton G."/>
            <person name="Sutton G.G."/>
            <person name="Tao W."/>
            <person name="Teichmann S."/>
            <person name="Tobari Y.N."/>
            <person name="Tomimura Y."/>
            <person name="Tsolas J.M."/>
            <person name="Valente V.L."/>
            <person name="Venter E."/>
            <person name="Venter J.C."/>
            <person name="Vicario S."/>
            <person name="Vieira F.G."/>
            <person name="Vilella A.J."/>
            <person name="Villasante A."/>
            <person name="Walenz B."/>
            <person name="Wang J."/>
            <person name="Wasserman M."/>
            <person name="Watts T."/>
            <person name="Wilson D."/>
            <person name="Wilson R.K."/>
            <person name="Wing R.A."/>
            <person name="Wolfner M.F."/>
            <person name="Wong A."/>
            <person name="Wong G.K."/>
            <person name="Wu C.I."/>
            <person name="Wu G."/>
            <person name="Yamamoto D."/>
            <person name="Yang H.P."/>
            <person name="Yang S.P."/>
            <person name="Yorke J.A."/>
            <person name="Yoshida K."/>
            <person name="Zdobnov E."/>
            <person name="Zhang P."/>
            <person name="Zhang Y."/>
            <person name="Zimin A.V."/>
            <person name="Baldwin J."/>
            <person name="Abdouelleil A."/>
            <person name="Abdulkadir J."/>
            <person name="Abebe A."/>
            <person name="Abera B."/>
            <person name="Abreu J."/>
            <person name="Acer S.C."/>
            <person name="Aftuck L."/>
            <person name="Alexander A."/>
            <person name="An P."/>
            <person name="Anderson E."/>
            <person name="Anderson S."/>
            <person name="Arachi H."/>
            <person name="Azer M."/>
            <person name="Bachantsang P."/>
            <person name="Barry A."/>
            <person name="Bayul T."/>
            <person name="Berlin A."/>
            <person name="Bessette D."/>
            <person name="Bloom T."/>
            <person name="Blye J."/>
            <person name="Boguslavskiy L."/>
            <person name="Bonnet C."/>
            <person name="Boukhgalter B."/>
            <person name="Bourzgui I."/>
            <person name="Brown A."/>
            <person name="Cahill P."/>
            <person name="Channer S."/>
            <person name="Cheshatsang Y."/>
            <person name="Chuda L."/>
            <person name="Citroen M."/>
            <person name="Collymore A."/>
            <person name="Cooke P."/>
            <person name="Costello M."/>
            <person name="D'Aco K."/>
            <person name="Daza R."/>
            <person name="De Haan G."/>
            <person name="DeGray S."/>
            <person name="DeMaso C."/>
            <person name="Dhargay N."/>
            <person name="Dooley K."/>
            <person name="Dooley E."/>
            <person name="Doricent M."/>
            <person name="Dorje P."/>
            <person name="Dorjee K."/>
            <person name="Dupes A."/>
            <person name="Elong R."/>
            <person name="Falk J."/>
            <person name="Farina A."/>
            <person name="Faro S."/>
            <person name="Ferguson D."/>
            <person name="Fisher S."/>
            <person name="Foley C.D."/>
            <person name="Franke A."/>
            <person name="Friedrich D."/>
            <person name="Gadbois L."/>
            <person name="Gearin G."/>
            <person name="Gearin C.R."/>
            <person name="Giannoukos G."/>
            <person name="Goode T."/>
            <person name="Graham J."/>
            <person name="Grandbois E."/>
            <person name="Grewal S."/>
            <person name="Gyaltsen K."/>
            <person name="Hafez N."/>
            <person name="Hagos B."/>
            <person name="Hall J."/>
            <person name="Henson C."/>
            <person name="Hollinger A."/>
            <person name="Honan T."/>
            <person name="Huard M.D."/>
            <person name="Hughes L."/>
            <person name="Hurhula B."/>
            <person name="Husby M.E."/>
            <person name="Kamat A."/>
            <person name="Kanga B."/>
            <person name="Kashin S."/>
            <person name="Khazanovich D."/>
            <person name="Kisner P."/>
            <person name="Lance K."/>
            <person name="Lara M."/>
            <person name="Lee W."/>
            <person name="Lennon N."/>
            <person name="Letendre F."/>
            <person name="LeVine R."/>
            <person name="Lipovsky A."/>
            <person name="Liu X."/>
            <person name="Liu J."/>
            <person name="Liu S."/>
            <person name="Lokyitsang T."/>
            <person name="Lokyitsang Y."/>
            <person name="Lubonja R."/>
            <person name="Lui A."/>
            <person name="MacDonald P."/>
            <person name="Magnisalis V."/>
            <person name="Maru K."/>
            <person name="Matthews C."/>
            <person name="McCusker W."/>
            <person name="McDonough S."/>
            <person name="Mehta T."/>
            <person name="Meldrim J."/>
            <person name="Meneus L."/>
            <person name="Mihai O."/>
            <person name="Mihalev A."/>
            <person name="Mihova T."/>
            <person name="Mittelman R."/>
            <person name="Mlenga V."/>
            <person name="Montmayeur A."/>
            <person name="Mulrain L."/>
            <person name="Navidi A."/>
            <person name="Naylor J."/>
            <person name="Negash T."/>
            <person name="Nguyen T."/>
            <person name="Nguyen N."/>
            <person name="Nicol R."/>
            <person name="Norbu C."/>
            <person name="Norbu N."/>
            <person name="Novod N."/>
            <person name="O'Neill B."/>
            <person name="Osman S."/>
            <person name="Markiewicz E."/>
            <person name="Oyono O.L."/>
            <person name="Patti C."/>
            <person name="Phunkhang P."/>
            <person name="Pierre F."/>
            <person name="Priest M."/>
            <person name="Raghuraman S."/>
            <person name="Rege F."/>
            <person name="Reyes R."/>
            <person name="Rise C."/>
            <person name="Rogov P."/>
            <person name="Ross K."/>
            <person name="Ryan E."/>
            <person name="Settipalli S."/>
            <person name="Shea T."/>
            <person name="Sherpa N."/>
            <person name="Shi L."/>
            <person name="Shih D."/>
            <person name="Sparrow T."/>
            <person name="Spaulding J."/>
            <person name="Stalker J."/>
            <person name="Stange-Thomann N."/>
            <person name="Stavropoulos S."/>
            <person name="Stone C."/>
            <person name="Strader C."/>
            <person name="Tesfaye S."/>
            <person name="Thomson T."/>
            <person name="Thoulutsang Y."/>
            <person name="Thoulutsang D."/>
            <person name="Topham K."/>
            <person name="Topping I."/>
            <person name="Tsamla T."/>
            <person name="Vassiliev H."/>
            <person name="Vo A."/>
            <person name="Wangchuk T."/>
            <person name="Wangdi T."/>
            <person name="Weiand M."/>
            <person name="Wilkinson J."/>
            <person name="Wilson A."/>
            <person name="Yadav S."/>
            <person name="Young G."/>
            <person name="Yu Q."/>
            <person name="Zembek L."/>
            <person name="Zhong D."/>
            <person name="Zimmer A."/>
            <person name="Zwirko Z."/>
            <person name="Jaffe D.B."/>
            <person name="Alvarez P."/>
            <person name="Brockman W."/>
            <person name="Butler J."/>
            <person name="Chin C."/>
            <person name="Gnerre S."/>
            <person name="Grabherr M."/>
            <person name="Kleber M."/>
            <person name="Mauceli E."/>
            <person name="MacCallum I."/>
        </authorList>
    </citation>
    <scope>NUCLEOTIDE SEQUENCE [LARGE SCALE GENOMIC DNA]</scope>
    <source>
        <strain evidence="3">Tucson 15081-1352.22</strain>
    </source>
</reference>
<dbReference type="EMBL" id="CH933807">
    <property type="protein sequence ID" value="KRG03737.1"/>
    <property type="molecule type" value="Genomic_DNA"/>
</dbReference>
<dbReference type="AlphaFoldDB" id="A0A0Q9X8P5"/>
<name>A0A0Q9X8P5_DROMO</name>
<evidence type="ECO:0000313" key="2">
    <source>
        <dbReference type="EMBL" id="KRG03737.1"/>
    </source>
</evidence>
<sequence length="226" mass="26160">MPAVVRIKRRIDEEPHSAFLLNGKRRRLLNDEDAPATSTAPIADNKEEQNQVLLKFAGTLEKQDDCATKQFAAARMNKAIAKELVSQTRDTAKASALRRDKQRQEQQQLAREQRYRVVNCLRTTLNDVEEQQQEENGGTAAGSSNCNQAQSKTDSRQITIVDIESQQREQEPHLPLLDQQPVDSDVGYVYDLYVPENEMQAQYVDMFDDNYLRLYYPFNYYNNCYW</sequence>
<keyword evidence="3" id="KW-1185">Reference proteome</keyword>
<gene>
    <name evidence="2" type="primary">Dmoj\GI18188</name>
    <name evidence="2" type="ORF">Dmoj_GI18188</name>
</gene>
<dbReference type="GO" id="GO:0032502">
    <property type="term" value="P:developmental process"/>
    <property type="evidence" value="ECO:0007669"/>
    <property type="project" value="TreeGrafter"/>
</dbReference>
<feature type="region of interest" description="Disordered" evidence="1">
    <location>
        <begin position="91"/>
        <end position="110"/>
    </location>
</feature>
<proteinExistence type="predicted"/>